<gene>
    <name evidence="1" type="ORF">K3T81_00375</name>
</gene>
<dbReference type="PANTHER" id="PTHR28037">
    <property type="entry name" value="ALCOHOL O-ACETYLTRANSFERASE 1-RELATED"/>
    <property type="match status" value="1"/>
</dbReference>
<dbReference type="AlphaFoldDB" id="A0AAW5B2X8"/>
<dbReference type="EMBL" id="JAIFZM010000001">
    <property type="protein sequence ID" value="MCG3417587.1"/>
    <property type="molecule type" value="Genomic_DNA"/>
</dbReference>
<accession>A0AAW5B2X8</accession>
<reference evidence="1 2" key="1">
    <citation type="journal article" date="2022" name="Evol. Bioinform. Online">
        <title>Draft Genome Sequence of Oceanobacillus jordanicus Strain GSFE11, a Halotolerant Plant Growth-Promoting Bacterial Endophyte Isolated From the Jordan Valley.</title>
        <authorList>
            <person name="Alhindi T."/>
            <person name="Albdaiwi R."/>
        </authorList>
    </citation>
    <scope>NUCLEOTIDE SEQUENCE [LARGE SCALE GENOMIC DNA]</scope>
    <source>
        <strain evidence="1 2">GSFE11</strain>
    </source>
</reference>
<dbReference type="PANTHER" id="PTHR28037:SF1">
    <property type="entry name" value="ALCOHOL O-ACETYLTRANSFERASE 1-RELATED"/>
    <property type="match status" value="1"/>
</dbReference>
<proteinExistence type="predicted"/>
<dbReference type="InterPro" id="IPR052058">
    <property type="entry name" value="Alcohol_O-acetyltransferase"/>
</dbReference>
<dbReference type="SUPFAM" id="SSF52777">
    <property type="entry name" value="CoA-dependent acyltransferases"/>
    <property type="match status" value="1"/>
</dbReference>
<organism evidence="1 2">
    <name type="scientific">Oceanobacillus jordanicus</name>
    <dbReference type="NCBI Taxonomy" id="2867266"/>
    <lineage>
        <taxon>Bacteria</taxon>
        <taxon>Bacillati</taxon>
        <taxon>Bacillota</taxon>
        <taxon>Bacilli</taxon>
        <taxon>Bacillales</taxon>
        <taxon>Bacillaceae</taxon>
        <taxon>Oceanobacillus</taxon>
    </lineage>
</organism>
<protein>
    <submittedName>
        <fullName evidence="1">Alcohol acetyltransferase</fullName>
    </submittedName>
</protein>
<comment type="caution">
    <text evidence="1">The sequence shown here is derived from an EMBL/GenBank/DDBJ whole genome shotgun (WGS) entry which is preliminary data.</text>
</comment>
<dbReference type="RefSeq" id="WP_238017370.1">
    <property type="nucleotide sequence ID" value="NZ_JAIFZM010000001.1"/>
</dbReference>
<sequence length="426" mass="48698">MSKWYKVDNAGKVFHAVTEASNSSVYRVSVLMKDLVDEEILQEALDHVIKRFPTLAVKVRKGIFWDFMESNEEKLSVQQETTYPCHPIHPKENNGYLFKVLYFNKRIAVEIFHSLTDGTGAVEFLKTLIYQYLTLQGEDIAVDGDALLFSDQVPSKYETEDSFEKYYQKSTRNYLQDKVQRAFQIKGTPFDPSGVNVIHGVIRASALNHVAKQKGMSVTEFITAVLIHAIYSETMKYGVYNENITIALPANLRRKFPSITLRNFFSVVNVRVDVSGDITLEDIIKTVSEQLRSKTDRQHLQDGINRHVQLQKSLKTRIVPLSIKYHAMRYGFRHYGELAKTLTLTNLGSINLPDSMKSYIERMEVVLYPTKNSPINCGVSSVNDQMTITFARSIVESEIIKSFFNQLSRLTGLNVEVYSNNWGETK</sequence>
<evidence type="ECO:0000313" key="1">
    <source>
        <dbReference type="EMBL" id="MCG3417587.1"/>
    </source>
</evidence>
<dbReference type="Proteomes" id="UP001199631">
    <property type="component" value="Unassembled WGS sequence"/>
</dbReference>
<keyword evidence="2" id="KW-1185">Reference proteome</keyword>
<dbReference type="Gene3D" id="3.30.559.30">
    <property type="entry name" value="Nonribosomal peptide synthetase, condensation domain"/>
    <property type="match status" value="1"/>
</dbReference>
<evidence type="ECO:0000313" key="2">
    <source>
        <dbReference type="Proteomes" id="UP001199631"/>
    </source>
</evidence>
<name>A0AAW5B2X8_9BACI</name>